<reference evidence="3" key="1">
    <citation type="journal article" date="2020" name="New Phytol.">
        <title>Comparative genomics reveals dynamic genome evolution in host specialist ectomycorrhizal fungi.</title>
        <authorList>
            <person name="Lofgren L.A."/>
            <person name="Nguyen N.H."/>
            <person name="Vilgalys R."/>
            <person name="Ruytinx J."/>
            <person name="Liao H.L."/>
            <person name="Branco S."/>
            <person name="Kuo A."/>
            <person name="LaButti K."/>
            <person name="Lipzen A."/>
            <person name="Andreopoulos W."/>
            <person name="Pangilinan J."/>
            <person name="Riley R."/>
            <person name="Hundley H."/>
            <person name="Na H."/>
            <person name="Barry K."/>
            <person name="Grigoriev I.V."/>
            <person name="Stajich J.E."/>
            <person name="Kennedy P.G."/>
        </authorList>
    </citation>
    <scope>NUCLEOTIDE SEQUENCE</scope>
    <source>
        <strain evidence="3">MN1</strain>
    </source>
</reference>
<dbReference type="InterPro" id="IPR011990">
    <property type="entry name" value="TPR-like_helical_dom_sf"/>
</dbReference>
<dbReference type="PROSITE" id="PS50005">
    <property type="entry name" value="TPR"/>
    <property type="match status" value="2"/>
</dbReference>
<dbReference type="SMART" id="SM00028">
    <property type="entry name" value="TPR"/>
    <property type="match status" value="5"/>
</dbReference>
<dbReference type="PANTHER" id="PTHR23082:SF0">
    <property type="entry name" value="GENERAL TRANSCRIPTION FACTOR 3C POLYPEPTIDE 3"/>
    <property type="match status" value="1"/>
</dbReference>
<evidence type="ECO:0000313" key="4">
    <source>
        <dbReference type="Proteomes" id="UP000807769"/>
    </source>
</evidence>
<comment type="caution">
    <text evidence="3">The sequence shown here is derived from an EMBL/GenBank/DDBJ whole genome shotgun (WGS) entry which is preliminary data.</text>
</comment>
<dbReference type="SUPFAM" id="SSF48452">
    <property type="entry name" value="TPR-like"/>
    <property type="match status" value="3"/>
</dbReference>
<feature type="repeat" description="TPR" evidence="1">
    <location>
        <begin position="184"/>
        <end position="217"/>
    </location>
</feature>
<dbReference type="InterPro" id="IPR039340">
    <property type="entry name" value="Tfc4/TFIIIC-102/Sfc4"/>
</dbReference>
<evidence type="ECO:0008006" key="5">
    <source>
        <dbReference type="Google" id="ProtNLM"/>
    </source>
</evidence>
<keyword evidence="4" id="KW-1185">Reference proteome</keyword>
<dbReference type="GeneID" id="64635770"/>
<dbReference type="Proteomes" id="UP000807769">
    <property type="component" value="Unassembled WGS sequence"/>
</dbReference>
<dbReference type="Pfam" id="PF13432">
    <property type="entry name" value="TPR_16"/>
    <property type="match status" value="1"/>
</dbReference>
<evidence type="ECO:0000256" key="1">
    <source>
        <dbReference type="PROSITE-ProRule" id="PRU00339"/>
    </source>
</evidence>
<feature type="compositionally biased region" description="Low complexity" evidence="2">
    <location>
        <begin position="530"/>
        <end position="540"/>
    </location>
</feature>
<name>A0A9P7E1Y5_9AGAM</name>
<feature type="region of interest" description="Disordered" evidence="2">
    <location>
        <begin position="520"/>
        <end position="541"/>
    </location>
</feature>
<feature type="repeat" description="TPR" evidence="1">
    <location>
        <begin position="929"/>
        <end position="962"/>
    </location>
</feature>
<evidence type="ECO:0000256" key="2">
    <source>
        <dbReference type="SAM" id="MobiDB-lite"/>
    </source>
</evidence>
<sequence>MNMDEEDDFYGGSLVESESDYADDSESDDEEKESEAEDIELPQGVQAEIDTDFNRLVSNIRMTDDVSNAAMLHREWDFNIAQQDAEFRDDLREASGIGKKKGKKRGRQHGPVLSHQVRALIGEGNQAYVDGNIPDAIRIMQEVIRIEPRASSAWSVIAQCYEDSNEPKKALQLRIMAAHLRHDADEWERLAAQSRDLGYNQQAIYCYSKVYSLDPTNVDALWDRASLAKEINDLRTARHSLLAILKRFSHDMTVLAELRPILIEVSDLPLCASLYQAALEHYQTVQPLGPAQPIDPSLTDQPSPNQIFGFIDLLVLADLYNTMAEYDHAIQIIRKGCRWLQGRASQRFWDGCVDDREYDLPREERGNVNVERSGDVQPGHYPLDVNARHRLAIARIKLGEVEEGKMHASIVLAQDVLDYAALFGEIADSYFEREMYADARPIYEVLGADPATSSFYVLLQVAVCRRMLGDLQEAAEVYKQVIDADQTNNDAKMKLAELYEIMDEPRKALELVYQVIDSRKRRTHQPEATPTPGTVPQPQGASLFEEKSRTKAKTPAPGKSRLTLAELKALEEQREREVILGYNRVEDLWPRMLHGDVEAEREWMIEAEKLVEMFRETRNLFLTTRDYDFKGMFPKRRIQRRDDTDEDRMLSRLELNERDKHTRRAKDGGQASEKVDSFRGVTFSSWLRIFMQYAFVLTKRGDYDQAEEVLRHVLLSNAYRDSDSQNTIRIAIITCAVYAGKFSIAVEQCRKIINTHQFNNEAFRLLLVSLASGHRPTDSFVSSTLQKHVLRELRLHDASVKTPELMKWNVVGRKYNLSSSGKEEPSKVEEEVDEEAEIPGPMESNTTENTAVRMPTKNNPIIVALYVYLLHAYDYCPEDPVICLSLAIASLGRAMQRQSDNRHHMIAQGMAFLSQYRTLRKSSDDEMLAEVDYNFGRAFHQLGLYTHAVSHYERVLEIAEKRGSEYASVAKEAAYNLSLIYVTTGAVPLADGLYKRWLSI</sequence>
<dbReference type="Gene3D" id="1.25.40.10">
    <property type="entry name" value="Tetratricopeptide repeat domain"/>
    <property type="match status" value="3"/>
</dbReference>
<keyword evidence="1" id="KW-0802">TPR repeat</keyword>
<dbReference type="GO" id="GO:0000127">
    <property type="term" value="C:transcription factor TFIIIC complex"/>
    <property type="evidence" value="ECO:0007669"/>
    <property type="project" value="TreeGrafter"/>
</dbReference>
<protein>
    <recommendedName>
        <fullName evidence="5">TPR-like protein</fullName>
    </recommendedName>
</protein>
<feature type="region of interest" description="Disordered" evidence="2">
    <location>
        <begin position="817"/>
        <end position="848"/>
    </location>
</feature>
<accession>A0A9P7E1Y5</accession>
<dbReference type="Pfam" id="PF13176">
    <property type="entry name" value="TPR_7"/>
    <property type="match status" value="1"/>
</dbReference>
<dbReference type="OrthoDB" id="9991317at2759"/>
<dbReference type="PANTHER" id="PTHR23082">
    <property type="entry name" value="TRANSCRIPTION INITIATION FACTOR IIIC TFIIIC , POLYPEPTIDE 3-RELATED"/>
    <property type="match status" value="1"/>
</dbReference>
<dbReference type="AlphaFoldDB" id="A0A9P7E1Y5"/>
<feature type="region of interest" description="Disordered" evidence="2">
    <location>
        <begin position="1"/>
        <end position="45"/>
    </location>
</feature>
<dbReference type="EMBL" id="JABBWG010000035">
    <property type="protein sequence ID" value="KAG1809110.1"/>
    <property type="molecule type" value="Genomic_DNA"/>
</dbReference>
<evidence type="ECO:0000313" key="3">
    <source>
        <dbReference type="EMBL" id="KAG1809110.1"/>
    </source>
</evidence>
<organism evidence="3 4">
    <name type="scientific">Suillus subaureus</name>
    <dbReference type="NCBI Taxonomy" id="48587"/>
    <lineage>
        <taxon>Eukaryota</taxon>
        <taxon>Fungi</taxon>
        <taxon>Dikarya</taxon>
        <taxon>Basidiomycota</taxon>
        <taxon>Agaricomycotina</taxon>
        <taxon>Agaricomycetes</taxon>
        <taxon>Agaricomycetidae</taxon>
        <taxon>Boletales</taxon>
        <taxon>Suillineae</taxon>
        <taxon>Suillaceae</taxon>
        <taxon>Suillus</taxon>
    </lineage>
</organism>
<gene>
    <name evidence="3" type="ORF">BJ212DRAFT_1528654</name>
</gene>
<dbReference type="InterPro" id="IPR019734">
    <property type="entry name" value="TPR_rpt"/>
</dbReference>
<dbReference type="RefSeq" id="XP_041189019.1">
    <property type="nucleotide sequence ID" value="XM_041341754.1"/>
</dbReference>
<dbReference type="GO" id="GO:0006383">
    <property type="term" value="P:transcription by RNA polymerase III"/>
    <property type="evidence" value="ECO:0007669"/>
    <property type="project" value="InterPro"/>
</dbReference>
<feature type="compositionally biased region" description="Acidic residues" evidence="2">
    <location>
        <begin position="17"/>
        <end position="40"/>
    </location>
</feature>
<proteinExistence type="predicted"/>